<comment type="catalytic activity">
    <reaction evidence="1 12">
        <text>ATP-dependent breakage, passage and rejoining of double-stranded DNA.</text>
        <dbReference type="EC" id="5.6.2.2"/>
    </reaction>
</comment>
<dbReference type="Pfam" id="PF04406">
    <property type="entry name" value="TP6A_N"/>
    <property type="match status" value="1"/>
</dbReference>
<dbReference type="PRINTS" id="PR01550">
    <property type="entry name" value="TOP6AFAMILY"/>
</dbReference>
<dbReference type="GO" id="GO:0007131">
    <property type="term" value="P:reciprocal meiotic recombination"/>
    <property type="evidence" value="ECO:0007669"/>
    <property type="project" value="TreeGrafter"/>
</dbReference>
<name>A0A1B6LVR8_9HEMI</name>
<dbReference type="EMBL" id="GEBQ01012208">
    <property type="protein sequence ID" value="JAT27769.1"/>
    <property type="molecule type" value="Transcribed_RNA"/>
</dbReference>
<evidence type="ECO:0000256" key="12">
    <source>
        <dbReference type="PROSITE-ProRule" id="PRU01385"/>
    </source>
</evidence>
<protein>
    <recommendedName>
        <fullName evidence="5">DNA topoisomerase (ATP-hydrolyzing)</fullName>
        <ecNumber evidence="5">5.6.2.2</ecNumber>
    </recommendedName>
</protein>
<evidence type="ECO:0000313" key="15">
    <source>
        <dbReference type="EMBL" id="JAT27769.1"/>
    </source>
</evidence>
<dbReference type="GO" id="GO:0000228">
    <property type="term" value="C:nuclear chromosome"/>
    <property type="evidence" value="ECO:0007669"/>
    <property type="project" value="TreeGrafter"/>
</dbReference>
<proteinExistence type="inferred from homology"/>
<evidence type="ECO:0000259" key="13">
    <source>
        <dbReference type="Pfam" id="PF04406"/>
    </source>
</evidence>
<feature type="domain" description="Spo11/DNA topoisomerase VI subunit A N-terminal" evidence="13">
    <location>
        <begin position="105"/>
        <end position="166"/>
    </location>
</feature>
<keyword evidence="7" id="KW-0460">Magnesium</keyword>
<dbReference type="Gene3D" id="3.40.1360.10">
    <property type="match status" value="1"/>
</dbReference>
<comment type="subcellular location">
    <subcellularLocation>
        <location evidence="3">Nucleus</location>
    </subcellularLocation>
</comment>
<organism evidence="15">
    <name type="scientific">Graphocephala atropunctata</name>
    <dbReference type="NCBI Taxonomy" id="36148"/>
    <lineage>
        <taxon>Eukaryota</taxon>
        <taxon>Metazoa</taxon>
        <taxon>Ecdysozoa</taxon>
        <taxon>Arthropoda</taxon>
        <taxon>Hexapoda</taxon>
        <taxon>Insecta</taxon>
        <taxon>Pterygota</taxon>
        <taxon>Neoptera</taxon>
        <taxon>Paraneoptera</taxon>
        <taxon>Hemiptera</taxon>
        <taxon>Auchenorrhyncha</taxon>
        <taxon>Membracoidea</taxon>
        <taxon>Cicadellidae</taxon>
        <taxon>Cicadellinae</taxon>
        <taxon>Cicadellini</taxon>
        <taxon>Graphocephala</taxon>
    </lineage>
</organism>
<evidence type="ECO:0000256" key="11">
    <source>
        <dbReference type="ARBA" id="ARBA00023242"/>
    </source>
</evidence>
<dbReference type="CDD" id="cd00223">
    <property type="entry name" value="TOPRIM_TopoIIB_SPO"/>
    <property type="match status" value="1"/>
</dbReference>
<evidence type="ECO:0000259" key="14">
    <source>
        <dbReference type="Pfam" id="PF21180"/>
    </source>
</evidence>
<evidence type="ECO:0000256" key="6">
    <source>
        <dbReference type="ARBA" id="ARBA00022723"/>
    </source>
</evidence>
<dbReference type="InterPro" id="IPR013048">
    <property type="entry name" value="Meiotic_Spo11"/>
</dbReference>
<dbReference type="PANTHER" id="PTHR10848:SF0">
    <property type="entry name" value="MEIOTIC RECOMBINATION PROTEIN SPO11"/>
    <property type="match status" value="1"/>
</dbReference>
<gene>
    <name evidence="15" type="ORF">g.4267</name>
</gene>
<evidence type="ECO:0000256" key="1">
    <source>
        <dbReference type="ARBA" id="ARBA00000185"/>
    </source>
</evidence>
<comment type="similarity">
    <text evidence="4 12">Belongs to the TOP6A family.</text>
</comment>
<evidence type="ECO:0000256" key="8">
    <source>
        <dbReference type="ARBA" id="ARBA00023029"/>
    </source>
</evidence>
<dbReference type="Pfam" id="PF21180">
    <property type="entry name" value="TOP6A-Spo11_Toprim"/>
    <property type="match status" value="1"/>
</dbReference>
<evidence type="ECO:0000256" key="7">
    <source>
        <dbReference type="ARBA" id="ARBA00022842"/>
    </source>
</evidence>
<dbReference type="PRINTS" id="PR01551">
    <property type="entry name" value="SPO11HOMOLOG"/>
</dbReference>
<keyword evidence="10 12" id="KW-0413">Isomerase</keyword>
<dbReference type="PROSITE" id="PS52041">
    <property type="entry name" value="TOPO_IIB"/>
    <property type="match status" value="1"/>
</dbReference>
<dbReference type="GO" id="GO:0046872">
    <property type="term" value="F:metal ion binding"/>
    <property type="evidence" value="ECO:0007669"/>
    <property type="project" value="UniProtKB-KW"/>
</dbReference>
<evidence type="ECO:0000256" key="4">
    <source>
        <dbReference type="ARBA" id="ARBA00006559"/>
    </source>
</evidence>
<dbReference type="PANTHER" id="PTHR10848">
    <property type="entry name" value="MEIOTIC RECOMBINATION PROTEIN SPO11"/>
    <property type="match status" value="1"/>
</dbReference>
<dbReference type="InterPro" id="IPR036078">
    <property type="entry name" value="Spo11/TopoVI_A_sf"/>
</dbReference>
<evidence type="ECO:0000256" key="5">
    <source>
        <dbReference type="ARBA" id="ARBA00012895"/>
    </source>
</evidence>
<keyword evidence="9 12" id="KW-0238">DNA-binding</keyword>
<accession>A0A1B6LVR8</accession>
<dbReference type="InterPro" id="IPR002815">
    <property type="entry name" value="Spo11/TopoVI_A"/>
</dbReference>
<dbReference type="GO" id="GO:0003918">
    <property type="term" value="F:DNA topoisomerase type II (double strand cut, ATP-hydrolyzing) activity"/>
    <property type="evidence" value="ECO:0007669"/>
    <property type="project" value="UniProtKB-UniRule"/>
</dbReference>
<evidence type="ECO:0000256" key="2">
    <source>
        <dbReference type="ARBA" id="ARBA00001946"/>
    </source>
</evidence>
<dbReference type="GO" id="GO:0042138">
    <property type="term" value="P:meiotic DNA double-strand break formation"/>
    <property type="evidence" value="ECO:0007669"/>
    <property type="project" value="InterPro"/>
</dbReference>
<dbReference type="AlphaFoldDB" id="A0A1B6LVR8"/>
<dbReference type="GO" id="GO:0005524">
    <property type="term" value="F:ATP binding"/>
    <property type="evidence" value="ECO:0007669"/>
    <property type="project" value="InterPro"/>
</dbReference>
<dbReference type="EC" id="5.6.2.2" evidence="5"/>
<keyword evidence="11" id="KW-0539">Nucleus</keyword>
<evidence type="ECO:0000256" key="10">
    <source>
        <dbReference type="ARBA" id="ARBA00023235"/>
    </source>
</evidence>
<dbReference type="Gene3D" id="1.10.10.10">
    <property type="entry name" value="Winged helix-like DNA-binding domain superfamily/Winged helix DNA-binding domain"/>
    <property type="match status" value="1"/>
</dbReference>
<comment type="cofactor">
    <cofactor evidence="2">
        <name>Mg(2+)</name>
        <dbReference type="ChEBI" id="CHEBI:18420"/>
    </cofactor>
</comment>
<keyword evidence="6" id="KW-0479">Metal-binding</keyword>
<dbReference type="InterPro" id="IPR036388">
    <property type="entry name" value="WH-like_DNA-bd_sf"/>
</dbReference>
<keyword evidence="8 12" id="KW-0799">Topoisomerase</keyword>
<feature type="domain" description="Topoisomerase 6 subunit A/Spo11 TOPRIM" evidence="14">
    <location>
        <begin position="214"/>
        <end position="382"/>
    </location>
</feature>
<evidence type="ECO:0000256" key="3">
    <source>
        <dbReference type="ARBA" id="ARBA00004123"/>
    </source>
</evidence>
<dbReference type="SUPFAM" id="SSF56726">
    <property type="entry name" value="DNA topoisomerase IV, alpha subunit"/>
    <property type="match status" value="1"/>
</dbReference>
<dbReference type="InterPro" id="IPR013049">
    <property type="entry name" value="Spo11/TopoVI_A_N"/>
</dbReference>
<reference evidence="15" key="1">
    <citation type="submission" date="2015-11" db="EMBL/GenBank/DDBJ databases">
        <title>De novo transcriptome assembly of four potential Pierce s Disease insect vectors from Arizona vineyards.</title>
        <authorList>
            <person name="Tassone E.E."/>
        </authorList>
    </citation>
    <scope>NUCLEOTIDE SEQUENCE</scope>
</reference>
<dbReference type="InterPro" id="IPR034136">
    <property type="entry name" value="TOPRIM_Topo6A/Spo11"/>
</dbReference>
<feature type="active site" description="O-(5'-phospho-DNA)-tyrosine intermediate" evidence="12">
    <location>
        <position position="134"/>
    </location>
</feature>
<dbReference type="GO" id="GO:0000706">
    <property type="term" value="P:meiotic DNA double-strand break processing"/>
    <property type="evidence" value="ECO:0007669"/>
    <property type="project" value="TreeGrafter"/>
</dbReference>
<evidence type="ECO:0000256" key="9">
    <source>
        <dbReference type="ARBA" id="ARBA00023125"/>
    </source>
</evidence>
<dbReference type="GO" id="GO:0003677">
    <property type="term" value="F:DNA binding"/>
    <property type="evidence" value="ECO:0007669"/>
    <property type="project" value="UniProtKB-UniRule"/>
</dbReference>
<sequence length="388" mass="43936">MSINGPENSFNSSIKYLQSKMFQNKDSCQIIGPSNSDRRRRELLKKIQNIVLQTVNSAASDCEGPLLRLYSRRCRWQDCNFNQRLSKKPKHEASMQEIRYTTNKKRFDIIFNILAKIYRLLQTKSSLTKRELYYEQTELFGSQAKVNAALLDICGLLGASPWELRVFSTSKGLVAGDLVITTADKEVINCSRPRGVLVPQNVKEISKIQSSAAFILLVEKDAAFQKLLDDGAHKKFAPCIIITGKGEPDINTRLLVHRLCRELSVPVLIVVDADPYGIEIMCTYRFGSLSLSEHSQHLAVAEVRWVGIHPTDINKFCIPTVPLTPRDFVKARELSTRPYICQNQELLEQVNCLLESGQKCEIENLSALSPTFLTDMFLSYKITSKEVI</sequence>